<evidence type="ECO:0000313" key="9">
    <source>
        <dbReference type="EMBL" id="WAZ22398.1"/>
    </source>
</evidence>
<keyword evidence="3" id="KW-0285">Flavoprotein</keyword>
<keyword evidence="10" id="KW-1185">Reference proteome</keyword>
<feature type="region of interest" description="Disordered" evidence="6">
    <location>
        <begin position="369"/>
        <end position="401"/>
    </location>
</feature>
<dbReference type="InterPro" id="IPR013786">
    <property type="entry name" value="AcylCoA_DH/ox_N"/>
</dbReference>
<comment type="cofactor">
    <cofactor evidence="1">
        <name>FAD</name>
        <dbReference type="ChEBI" id="CHEBI:57692"/>
    </cofactor>
</comment>
<evidence type="ECO:0000256" key="3">
    <source>
        <dbReference type="ARBA" id="ARBA00022630"/>
    </source>
</evidence>
<protein>
    <submittedName>
        <fullName evidence="9">Acyl-CoA/acyl-ACP dehydrogenase</fullName>
    </submittedName>
</protein>
<dbReference type="InterPro" id="IPR036250">
    <property type="entry name" value="AcylCo_DH-like_C"/>
</dbReference>
<feature type="compositionally biased region" description="Gly residues" evidence="6">
    <location>
        <begin position="374"/>
        <end position="383"/>
    </location>
</feature>
<dbReference type="CDD" id="cd00567">
    <property type="entry name" value="ACAD"/>
    <property type="match status" value="1"/>
</dbReference>
<evidence type="ECO:0000256" key="4">
    <source>
        <dbReference type="ARBA" id="ARBA00022827"/>
    </source>
</evidence>
<dbReference type="SUPFAM" id="SSF56645">
    <property type="entry name" value="Acyl-CoA dehydrogenase NM domain-like"/>
    <property type="match status" value="1"/>
</dbReference>
<dbReference type="InterPro" id="IPR037069">
    <property type="entry name" value="AcylCoA_DH/ox_N_sf"/>
</dbReference>
<feature type="domain" description="Acyl-CoA dehydrogenase/oxidase N-terminal" evidence="8">
    <location>
        <begin position="6"/>
        <end position="118"/>
    </location>
</feature>
<dbReference type="Proteomes" id="UP001164439">
    <property type="component" value="Chromosome"/>
</dbReference>
<dbReference type="InterPro" id="IPR046373">
    <property type="entry name" value="Acyl-CoA_Oxase/DH_mid-dom_sf"/>
</dbReference>
<evidence type="ECO:0000256" key="5">
    <source>
        <dbReference type="ARBA" id="ARBA00023002"/>
    </source>
</evidence>
<dbReference type="RefSeq" id="WP_269660017.1">
    <property type="nucleotide sequence ID" value="NZ_CP114413.1"/>
</dbReference>
<evidence type="ECO:0000259" key="8">
    <source>
        <dbReference type="Pfam" id="PF02771"/>
    </source>
</evidence>
<evidence type="ECO:0000256" key="6">
    <source>
        <dbReference type="SAM" id="MobiDB-lite"/>
    </source>
</evidence>
<dbReference type="Pfam" id="PF02771">
    <property type="entry name" value="Acyl-CoA_dh_N"/>
    <property type="match status" value="1"/>
</dbReference>
<feature type="domain" description="Acyl-CoA dehydrogenase/oxidase C-terminal" evidence="7">
    <location>
        <begin position="250"/>
        <end position="320"/>
    </location>
</feature>
<dbReference type="SUPFAM" id="SSF47203">
    <property type="entry name" value="Acyl-CoA dehydrogenase C-terminal domain-like"/>
    <property type="match status" value="2"/>
</dbReference>
<accession>A0ABY7KFQ5</accession>
<gene>
    <name evidence="9" type="ORF">STRCI_003650</name>
</gene>
<sequence length="477" mass="48799">MDAGFTAEQNEIRRTLRELLHKRCGPEELRAAVDSPAGHDPVLWTALSDQLGLPGLALPEAYGGAGCSATEPALAAEELGRALAPSPFLATAVLSAPLILALGTEAQRADLLPRIADGLLTCALAAPARCLALTGDNRGDWAGGGRAGGVQARRAGDGWRLYGEIEQVLDGHSAGILLVAAHTGGYARSRTDLFLVPGDAGGLRRTRQTALDSTRPLARLQLRDVEATLLGEGDADVPAALTRLGSTTAAVLACEAVGAADRALELTVDYAKQREQFGRPIGSFQAVKHRLADVYVQLQAARSAAYYAAWAAGHGQAAGAAGGQEVAGDVVRRREAGFVGVPGRDGSAVRPGAVVGVGGREAAGAGAGQEAAGGAVGQGGAGAVGPPAPAGSTTPHQPSHPQDRVGVLALAQALEALRSAAGEAIQLHGGIGFTWEHCVQLYFKRAAGDELLFGPVHRLRAYAADAARLFEAKDVTV</sequence>
<reference evidence="9" key="1">
    <citation type="submission" date="2022-12" db="EMBL/GenBank/DDBJ databases">
        <authorList>
            <person name="Ruckert C."/>
            <person name="Busche T."/>
            <person name="Kalinowski J."/>
            <person name="Wittmann C."/>
        </authorList>
    </citation>
    <scope>NUCLEOTIDE SEQUENCE</scope>
    <source>
        <strain evidence="9">DSM 40467</strain>
    </source>
</reference>
<comment type="similarity">
    <text evidence="2">Belongs to the acyl-CoA dehydrogenase family.</text>
</comment>
<evidence type="ECO:0000256" key="1">
    <source>
        <dbReference type="ARBA" id="ARBA00001974"/>
    </source>
</evidence>
<dbReference type="PANTHER" id="PTHR43884:SF20">
    <property type="entry name" value="ACYL-COA DEHYDROGENASE FADE28"/>
    <property type="match status" value="1"/>
</dbReference>
<proteinExistence type="inferred from homology"/>
<evidence type="ECO:0000256" key="2">
    <source>
        <dbReference type="ARBA" id="ARBA00009347"/>
    </source>
</evidence>
<name>A0ABY7KFQ5_9ACTN</name>
<dbReference type="Gene3D" id="2.40.110.10">
    <property type="entry name" value="Butyryl-CoA Dehydrogenase, subunit A, domain 2"/>
    <property type="match status" value="1"/>
</dbReference>
<dbReference type="Gene3D" id="1.20.140.10">
    <property type="entry name" value="Butyryl-CoA Dehydrogenase, subunit A, domain 3"/>
    <property type="match status" value="1"/>
</dbReference>
<dbReference type="InterPro" id="IPR009100">
    <property type="entry name" value="AcylCoA_DH/oxidase_NM_dom_sf"/>
</dbReference>
<organism evidence="9 10">
    <name type="scientific">Streptomyces cinnabarinus</name>
    <dbReference type="NCBI Taxonomy" id="67287"/>
    <lineage>
        <taxon>Bacteria</taxon>
        <taxon>Bacillati</taxon>
        <taxon>Actinomycetota</taxon>
        <taxon>Actinomycetes</taxon>
        <taxon>Kitasatosporales</taxon>
        <taxon>Streptomycetaceae</taxon>
        <taxon>Streptomyces</taxon>
    </lineage>
</organism>
<keyword evidence="4" id="KW-0274">FAD</keyword>
<keyword evidence="5" id="KW-0560">Oxidoreductase</keyword>
<dbReference type="InterPro" id="IPR009075">
    <property type="entry name" value="AcylCo_DH/oxidase_C"/>
</dbReference>
<dbReference type="Gene3D" id="1.10.540.10">
    <property type="entry name" value="Acyl-CoA dehydrogenase/oxidase, N-terminal domain"/>
    <property type="match status" value="1"/>
</dbReference>
<evidence type="ECO:0000259" key="7">
    <source>
        <dbReference type="Pfam" id="PF00441"/>
    </source>
</evidence>
<evidence type="ECO:0000313" key="10">
    <source>
        <dbReference type="Proteomes" id="UP001164439"/>
    </source>
</evidence>
<dbReference type="PANTHER" id="PTHR43884">
    <property type="entry name" value="ACYL-COA DEHYDROGENASE"/>
    <property type="match status" value="1"/>
</dbReference>
<dbReference type="Pfam" id="PF00441">
    <property type="entry name" value="Acyl-CoA_dh_1"/>
    <property type="match status" value="1"/>
</dbReference>
<dbReference type="EMBL" id="CP114413">
    <property type="protein sequence ID" value="WAZ22398.1"/>
    <property type="molecule type" value="Genomic_DNA"/>
</dbReference>